<name>A0A942U9P7_9BACI</name>
<dbReference type="Proteomes" id="UP000679749">
    <property type="component" value="Unassembled WGS sequence"/>
</dbReference>
<gene>
    <name evidence="2" type="ORF">KHA99_16720</name>
</gene>
<evidence type="ECO:0000313" key="3">
    <source>
        <dbReference type="Proteomes" id="UP000679749"/>
    </source>
</evidence>
<sequence>MRNHCHGAALGQKHKAAEDLFLSQSTISTPIQSLEKSLNMKLFDRVGPGSVRVRFF</sequence>
<dbReference type="EMBL" id="JAGYPF010000003">
    <property type="protein sequence ID" value="MBS4214099.1"/>
    <property type="molecule type" value="Genomic_DNA"/>
</dbReference>
<dbReference type="AlphaFoldDB" id="A0A942U9P7"/>
<organism evidence="2 3">
    <name type="scientific">Neobacillus rhizophilus</name>
    <dbReference type="NCBI Taxonomy" id="2833579"/>
    <lineage>
        <taxon>Bacteria</taxon>
        <taxon>Bacillati</taxon>
        <taxon>Bacillota</taxon>
        <taxon>Bacilli</taxon>
        <taxon>Bacillales</taxon>
        <taxon>Bacillaceae</taxon>
        <taxon>Neobacillus</taxon>
    </lineage>
</organism>
<proteinExistence type="predicted"/>
<keyword evidence="3" id="KW-1185">Reference proteome</keyword>
<reference evidence="2" key="1">
    <citation type="submission" date="2021-05" db="EMBL/GenBank/DDBJ databases">
        <title>Novel Bacillus species.</title>
        <authorList>
            <person name="Liu G."/>
        </authorList>
    </citation>
    <scope>NUCLEOTIDE SEQUENCE</scope>
    <source>
        <strain evidence="2">FJAT-49825</strain>
    </source>
</reference>
<evidence type="ECO:0000259" key="1">
    <source>
        <dbReference type="PROSITE" id="PS50931"/>
    </source>
</evidence>
<dbReference type="InterPro" id="IPR000847">
    <property type="entry name" value="LysR_HTH_N"/>
</dbReference>
<dbReference type="Pfam" id="PF00126">
    <property type="entry name" value="HTH_1"/>
    <property type="match status" value="1"/>
</dbReference>
<protein>
    <submittedName>
        <fullName evidence="2">LysR family transcriptional regulator</fullName>
    </submittedName>
</protein>
<dbReference type="InterPro" id="IPR036388">
    <property type="entry name" value="WH-like_DNA-bd_sf"/>
</dbReference>
<dbReference type="GO" id="GO:0003700">
    <property type="term" value="F:DNA-binding transcription factor activity"/>
    <property type="evidence" value="ECO:0007669"/>
    <property type="project" value="InterPro"/>
</dbReference>
<dbReference type="InterPro" id="IPR036390">
    <property type="entry name" value="WH_DNA-bd_sf"/>
</dbReference>
<dbReference type="PROSITE" id="PS50931">
    <property type="entry name" value="HTH_LYSR"/>
    <property type="match status" value="1"/>
</dbReference>
<feature type="domain" description="HTH lysR-type" evidence="1">
    <location>
        <begin position="15"/>
        <end position="53"/>
    </location>
</feature>
<dbReference type="SUPFAM" id="SSF46785">
    <property type="entry name" value="Winged helix' DNA-binding domain"/>
    <property type="match status" value="1"/>
</dbReference>
<accession>A0A942U9P7</accession>
<dbReference type="RefSeq" id="WP_213118907.1">
    <property type="nucleotide sequence ID" value="NZ_JAGYPF010000003.1"/>
</dbReference>
<comment type="caution">
    <text evidence="2">The sequence shown here is derived from an EMBL/GenBank/DDBJ whole genome shotgun (WGS) entry which is preliminary data.</text>
</comment>
<evidence type="ECO:0000313" key="2">
    <source>
        <dbReference type="EMBL" id="MBS4214099.1"/>
    </source>
</evidence>
<dbReference type="Gene3D" id="1.10.10.10">
    <property type="entry name" value="Winged helix-like DNA-binding domain superfamily/Winged helix DNA-binding domain"/>
    <property type="match status" value="1"/>
</dbReference>
<dbReference type="PRINTS" id="PR00039">
    <property type="entry name" value="HTHLYSR"/>
</dbReference>